<dbReference type="RefSeq" id="XP_040792193.1">
    <property type="nucleotide sequence ID" value="XM_040936257.1"/>
</dbReference>
<evidence type="ECO:0008006" key="4">
    <source>
        <dbReference type="Google" id="ProtNLM"/>
    </source>
</evidence>
<gene>
    <name evidence="2" type="ORF">K460DRAFT_399743</name>
</gene>
<dbReference type="Proteomes" id="UP000800039">
    <property type="component" value="Unassembled WGS sequence"/>
</dbReference>
<dbReference type="AlphaFoldDB" id="A0A9P4GQ23"/>
<proteinExistence type="predicted"/>
<comment type="caution">
    <text evidence="2">The sequence shown here is derived from an EMBL/GenBank/DDBJ whole genome shotgun (WGS) entry which is preliminary data.</text>
</comment>
<accession>A0A9P4GQ23</accession>
<protein>
    <recommendedName>
        <fullName evidence="4">BTB domain-containing protein</fullName>
    </recommendedName>
</protein>
<keyword evidence="3" id="KW-1185">Reference proteome</keyword>
<feature type="region of interest" description="Disordered" evidence="1">
    <location>
        <begin position="1"/>
        <end position="24"/>
    </location>
</feature>
<reference evidence="2" key="1">
    <citation type="submission" date="2020-01" db="EMBL/GenBank/DDBJ databases">
        <authorList>
            <consortium name="DOE Joint Genome Institute"/>
            <person name="Haridas S."/>
            <person name="Albert R."/>
            <person name="Binder M."/>
            <person name="Bloem J."/>
            <person name="Labutti K."/>
            <person name="Salamov A."/>
            <person name="Andreopoulos B."/>
            <person name="Baker S.E."/>
            <person name="Barry K."/>
            <person name="Bills G."/>
            <person name="Bluhm B.H."/>
            <person name="Cannon C."/>
            <person name="Castanera R."/>
            <person name="Culley D.E."/>
            <person name="Daum C."/>
            <person name="Ezra D."/>
            <person name="Gonzalez J.B."/>
            <person name="Henrissat B."/>
            <person name="Kuo A."/>
            <person name="Liang C."/>
            <person name="Lipzen A."/>
            <person name="Lutzoni F."/>
            <person name="Magnuson J."/>
            <person name="Mondo S."/>
            <person name="Nolan M."/>
            <person name="Ohm R."/>
            <person name="Pangilinan J."/>
            <person name="Park H.-J."/>
            <person name="Ramirez L."/>
            <person name="Alfaro M."/>
            <person name="Sun H."/>
            <person name="Tritt A."/>
            <person name="Yoshinaga Y."/>
            <person name="Zwiers L.-H."/>
            <person name="Turgeon B.G."/>
            <person name="Goodwin S.B."/>
            <person name="Spatafora J.W."/>
            <person name="Crous P.W."/>
            <person name="Grigoriev I.V."/>
        </authorList>
    </citation>
    <scope>NUCLEOTIDE SEQUENCE</scope>
    <source>
        <strain evidence="2">CBS 394.84</strain>
    </source>
</reference>
<dbReference type="EMBL" id="ML976614">
    <property type="protein sequence ID" value="KAF1849630.1"/>
    <property type="molecule type" value="Genomic_DNA"/>
</dbReference>
<sequence>MSLQDDSDWTGKTGAPVPDQPGDTFTFQVGNPSKCFRVHKNLLETASWISRRIKHAQFQSLMESILRKTLEDLMKIRHDLSCQPGTVATVWVLNQRAIWGLFRYSLLNTPDELRYTAADVFLILLDILRIPDDPGVPRNVFTSQYIWPRLGELEDGDNPPKFASILLKAISNIRTRLQQLDQRERVSAGHLVLHDDDPEVVTMFIRALWSNNLQAQEPSGQLRDLSWSELVNLHAFAKRMDAELLVERIKFELQRTLSQAPNTIAIETHMTPTIDQDIRQLCTLELMTRRLRNVGMTELDDSSTEDWEMIEQPQMVA</sequence>
<organism evidence="2 3">
    <name type="scientific">Cucurbitaria berberidis CBS 394.84</name>
    <dbReference type="NCBI Taxonomy" id="1168544"/>
    <lineage>
        <taxon>Eukaryota</taxon>
        <taxon>Fungi</taxon>
        <taxon>Dikarya</taxon>
        <taxon>Ascomycota</taxon>
        <taxon>Pezizomycotina</taxon>
        <taxon>Dothideomycetes</taxon>
        <taxon>Pleosporomycetidae</taxon>
        <taxon>Pleosporales</taxon>
        <taxon>Pleosporineae</taxon>
        <taxon>Cucurbitariaceae</taxon>
        <taxon>Cucurbitaria</taxon>
    </lineage>
</organism>
<name>A0A9P4GQ23_9PLEO</name>
<dbReference type="GeneID" id="63853507"/>
<evidence type="ECO:0000313" key="2">
    <source>
        <dbReference type="EMBL" id="KAF1849630.1"/>
    </source>
</evidence>
<evidence type="ECO:0000256" key="1">
    <source>
        <dbReference type="SAM" id="MobiDB-lite"/>
    </source>
</evidence>
<evidence type="ECO:0000313" key="3">
    <source>
        <dbReference type="Proteomes" id="UP000800039"/>
    </source>
</evidence>